<keyword evidence="3" id="KW-1185">Reference proteome</keyword>
<evidence type="ECO:0000259" key="1">
    <source>
        <dbReference type="Pfam" id="PF10551"/>
    </source>
</evidence>
<sequence length="191" mass="21985">MYVSKSMTYEELFSFVETVVKYDVNKYSVDLQCGSNKLFIERNGIEDRENICGVPPEVVYQTDIVRPQFDDVFGCQLEMNDGQYNQQYNKIFIDMNNEQNTKPNVGPIDEMDDEENLQGFRKCMRPVIAVDGTHLKGRFGGTMFVATAQDKNEHVYPIVFGFGDLENNLSWEWFLECLKGVVDLVDTGRVN</sequence>
<reference evidence="2" key="1">
    <citation type="journal article" date="2023" name="Plant J.">
        <title>Genome sequences and population genomics provide insights into the demographic history, inbreeding, and mutation load of two 'living fossil' tree species of Dipteronia.</title>
        <authorList>
            <person name="Feng Y."/>
            <person name="Comes H.P."/>
            <person name="Chen J."/>
            <person name="Zhu S."/>
            <person name="Lu R."/>
            <person name="Zhang X."/>
            <person name="Li P."/>
            <person name="Qiu J."/>
            <person name="Olsen K.M."/>
            <person name="Qiu Y."/>
        </authorList>
    </citation>
    <scope>NUCLEOTIDE SEQUENCE</scope>
    <source>
        <strain evidence="2">KIB01</strain>
    </source>
</reference>
<gene>
    <name evidence="2" type="ORF">Ddye_015970</name>
</gene>
<dbReference type="Proteomes" id="UP001280121">
    <property type="component" value="Unassembled WGS sequence"/>
</dbReference>
<proteinExistence type="predicted"/>
<evidence type="ECO:0000313" key="3">
    <source>
        <dbReference type="Proteomes" id="UP001280121"/>
    </source>
</evidence>
<feature type="domain" description="MULE transposase" evidence="1">
    <location>
        <begin position="127"/>
        <end position="179"/>
    </location>
</feature>
<dbReference type="Pfam" id="PF10551">
    <property type="entry name" value="MULE"/>
    <property type="match status" value="1"/>
</dbReference>
<dbReference type="InterPro" id="IPR018289">
    <property type="entry name" value="MULE_transposase_dom"/>
</dbReference>
<evidence type="ECO:0000313" key="2">
    <source>
        <dbReference type="EMBL" id="KAK2648481.1"/>
    </source>
</evidence>
<organism evidence="2 3">
    <name type="scientific">Dipteronia dyeriana</name>
    <dbReference type="NCBI Taxonomy" id="168575"/>
    <lineage>
        <taxon>Eukaryota</taxon>
        <taxon>Viridiplantae</taxon>
        <taxon>Streptophyta</taxon>
        <taxon>Embryophyta</taxon>
        <taxon>Tracheophyta</taxon>
        <taxon>Spermatophyta</taxon>
        <taxon>Magnoliopsida</taxon>
        <taxon>eudicotyledons</taxon>
        <taxon>Gunneridae</taxon>
        <taxon>Pentapetalae</taxon>
        <taxon>rosids</taxon>
        <taxon>malvids</taxon>
        <taxon>Sapindales</taxon>
        <taxon>Sapindaceae</taxon>
        <taxon>Hippocastanoideae</taxon>
        <taxon>Acereae</taxon>
        <taxon>Dipteronia</taxon>
    </lineage>
</organism>
<protein>
    <recommendedName>
        <fullName evidence="1">MULE transposase domain-containing protein</fullName>
    </recommendedName>
</protein>
<dbReference type="AlphaFoldDB" id="A0AAD9WZ10"/>
<comment type="caution">
    <text evidence="2">The sequence shown here is derived from an EMBL/GenBank/DDBJ whole genome shotgun (WGS) entry which is preliminary data.</text>
</comment>
<dbReference type="PANTHER" id="PTHR31973">
    <property type="entry name" value="POLYPROTEIN, PUTATIVE-RELATED"/>
    <property type="match status" value="1"/>
</dbReference>
<dbReference type="PANTHER" id="PTHR31973:SF187">
    <property type="entry name" value="MUTATOR TRANSPOSASE MUDRA PROTEIN"/>
    <property type="match status" value="1"/>
</dbReference>
<accession>A0AAD9WZ10</accession>
<name>A0AAD9WZ10_9ROSI</name>
<dbReference type="EMBL" id="JANJYI010000005">
    <property type="protein sequence ID" value="KAK2648481.1"/>
    <property type="molecule type" value="Genomic_DNA"/>
</dbReference>